<feature type="non-terminal residue" evidence="3">
    <location>
        <position position="1"/>
    </location>
</feature>
<keyword evidence="1" id="KW-1133">Transmembrane helix</keyword>
<evidence type="ECO:0000313" key="3">
    <source>
        <dbReference type="EMBL" id="WAR03178.1"/>
    </source>
</evidence>
<protein>
    <recommendedName>
        <fullName evidence="1">Lipase maturation factor</fullName>
    </recommendedName>
</protein>
<gene>
    <name evidence="3" type="ORF">MAR_009736</name>
</gene>
<organism evidence="3 4">
    <name type="scientific">Mya arenaria</name>
    <name type="common">Soft-shell clam</name>
    <dbReference type="NCBI Taxonomy" id="6604"/>
    <lineage>
        <taxon>Eukaryota</taxon>
        <taxon>Metazoa</taxon>
        <taxon>Spiralia</taxon>
        <taxon>Lophotrochozoa</taxon>
        <taxon>Mollusca</taxon>
        <taxon>Bivalvia</taxon>
        <taxon>Autobranchia</taxon>
        <taxon>Heteroconchia</taxon>
        <taxon>Euheterodonta</taxon>
        <taxon>Imparidentia</taxon>
        <taxon>Neoheterodontei</taxon>
        <taxon>Myida</taxon>
        <taxon>Myoidea</taxon>
        <taxon>Myidae</taxon>
        <taxon>Mya</taxon>
    </lineage>
</organism>
<keyword evidence="1" id="KW-0256">Endoplasmic reticulum</keyword>
<dbReference type="InterPro" id="IPR009613">
    <property type="entry name" value="LMF"/>
</dbReference>
<feature type="transmembrane region" description="Helical" evidence="1">
    <location>
        <begin position="44"/>
        <end position="65"/>
    </location>
</feature>
<reference evidence="3" key="1">
    <citation type="submission" date="2022-11" db="EMBL/GenBank/DDBJ databases">
        <title>Centuries of genome instability and evolution in soft-shell clam transmissible cancer (bioRxiv).</title>
        <authorList>
            <person name="Hart S.F.M."/>
            <person name="Yonemitsu M.A."/>
            <person name="Giersch R.M."/>
            <person name="Beal B.F."/>
            <person name="Arriagada G."/>
            <person name="Davis B.W."/>
            <person name="Ostrander E.A."/>
            <person name="Goff S.P."/>
            <person name="Metzger M.J."/>
        </authorList>
    </citation>
    <scope>NUCLEOTIDE SEQUENCE</scope>
    <source>
        <strain evidence="3">MELC-2E11</strain>
        <tissue evidence="3">Siphon/mantle</tissue>
    </source>
</reference>
<proteinExistence type="inferred from homology"/>
<keyword evidence="1" id="KW-0812">Transmembrane</keyword>
<dbReference type="PANTHER" id="PTHR14463:SF5">
    <property type="entry name" value="LIPASE MATURATION FACTOR 2"/>
    <property type="match status" value="1"/>
</dbReference>
<accession>A0ABY7DZL7</accession>
<evidence type="ECO:0000259" key="2">
    <source>
        <dbReference type="Pfam" id="PF06762"/>
    </source>
</evidence>
<name>A0ABY7DZL7_MYAAR</name>
<dbReference type="Proteomes" id="UP001164746">
    <property type="component" value="Chromosome 4"/>
</dbReference>
<dbReference type="Pfam" id="PF06762">
    <property type="entry name" value="LMF1"/>
    <property type="match status" value="1"/>
</dbReference>
<dbReference type="InterPro" id="IPR057434">
    <property type="entry name" value="LMF1/2_N"/>
</dbReference>
<evidence type="ECO:0000313" key="4">
    <source>
        <dbReference type="Proteomes" id="UP001164746"/>
    </source>
</evidence>
<comment type="subcellular location">
    <subcellularLocation>
        <location evidence="1">Endoplasmic reticulum membrane</location>
        <topology evidence="1">Multi-pass membrane protein</topology>
    </subcellularLocation>
</comment>
<comment type="caution">
    <text evidence="1">Lacks conserved residue(s) required for the propagation of feature annotation.</text>
</comment>
<evidence type="ECO:0000256" key="1">
    <source>
        <dbReference type="RuleBase" id="RU361229"/>
    </source>
</evidence>
<keyword evidence="4" id="KW-1185">Reference proteome</keyword>
<feature type="domain" description="Lipase maturation factor 1/2 N-terminal" evidence="2">
    <location>
        <begin position="48"/>
        <end position="118"/>
    </location>
</feature>
<sequence length="168" mass="19311">MDLLCATGLALSFLCVICKAMRDTVSFILLWMLYFSLYQVGQTFLWFQDILLLEAGFLTILVAPFNVQMPIRRFRVAQYHQHDTITLWLVRWLLFRLMFSSGIVKLTSRCPTWWKLTVYPDTTGMVLPPLARLVSSAVRCGDLCYRDCCSVLVLHSRQVLTPLLILGA</sequence>
<comment type="similarity">
    <text evidence="1">Belongs to the lipase maturation factor family.</text>
</comment>
<keyword evidence="1" id="KW-0472">Membrane</keyword>
<dbReference type="PANTHER" id="PTHR14463">
    <property type="entry name" value="LIPASE MATURATION FACTOR"/>
    <property type="match status" value="1"/>
</dbReference>
<dbReference type="EMBL" id="CP111015">
    <property type="protein sequence ID" value="WAR03178.1"/>
    <property type="molecule type" value="Genomic_DNA"/>
</dbReference>
<comment type="function">
    <text evidence="1">Involved in the maturation of specific proteins in the endoplasmic reticulum.</text>
</comment>